<dbReference type="PANTHER" id="PTHR22911:SF79">
    <property type="entry name" value="MOBA-LIKE NTP TRANSFERASE DOMAIN-CONTAINING PROTEIN"/>
    <property type="match status" value="1"/>
</dbReference>
<feature type="transmembrane region" description="Helical" evidence="1">
    <location>
        <begin position="12"/>
        <end position="31"/>
    </location>
</feature>
<feature type="transmembrane region" description="Helical" evidence="1">
    <location>
        <begin position="68"/>
        <end position="85"/>
    </location>
</feature>
<dbReference type="EMBL" id="WACR01000007">
    <property type="protein sequence ID" value="KAB1063742.1"/>
    <property type="molecule type" value="Genomic_DNA"/>
</dbReference>
<dbReference type="Pfam" id="PF00892">
    <property type="entry name" value="EamA"/>
    <property type="match status" value="2"/>
</dbReference>
<comment type="caution">
    <text evidence="3">The sequence shown here is derived from an EMBL/GenBank/DDBJ whole genome shotgun (WGS) entry which is preliminary data.</text>
</comment>
<evidence type="ECO:0000313" key="3">
    <source>
        <dbReference type="EMBL" id="KAB1063742.1"/>
    </source>
</evidence>
<feature type="transmembrane region" description="Helical" evidence="1">
    <location>
        <begin position="120"/>
        <end position="139"/>
    </location>
</feature>
<evidence type="ECO:0000256" key="1">
    <source>
        <dbReference type="SAM" id="Phobius"/>
    </source>
</evidence>
<dbReference type="InterPro" id="IPR037185">
    <property type="entry name" value="EmrE-like"/>
</dbReference>
<dbReference type="InterPro" id="IPR000620">
    <property type="entry name" value="EamA_dom"/>
</dbReference>
<keyword evidence="4" id="KW-1185">Reference proteome</keyword>
<feature type="transmembrane region" description="Helical" evidence="1">
    <location>
        <begin position="37"/>
        <end position="56"/>
    </location>
</feature>
<feature type="transmembrane region" description="Helical" evidence="1">
    <location>
        <begin position="241"/>
        <end position="262"/>
    </location>
</feature>
<dbReference type="PANTHER" id="PTHR22911">
    <property type="entry name" value="ACYL-MALONYL CONDENSING ENZYME-RELATED"/>
    <property type="match status" value="1"/>
</dbReference>
<dbReference type="RefSeq" id="WP_151168497.1">
    <property type="nucleotide sequence ID" value="NZ_WACR01000007.1"/>
</dbReference>
<reference evidence="3 4" key="1">
    <citation type="submission" date="2019-09" db="EMBL/GenBank/DDBJ databases">
        <title>Genomes of Cryomorphaceae.</title>
        <authorList>
            <person name="Bowman J.P."/>
        </authorList>
    </citation>
    <scope>NUCLEOTIDE SEQUENCE [LARGE SCALE GENOMIC DNA]</scope>
    <source>
        <strain evidence="3 4">KCTC 52047</strain>
    </source>
</reference>
<feature type="transmembrane region" description="Helical" evidence="1">
    <location>
        <begin position="213"/>
        <end position="234"/>
    </location>
</feature>
<keyword evidence="1" id="KW-1133">Transmembrane helix</keyword>
<dbReference type="Proteomes" id="UP000435357">
    <property type="component" value="Unassembled WGS sequence"/>
</dbReference>
<dbReference type="GO" id="GO:0016020">
    <property type="term" value="C:membrane"/>
    <property type="evidence" value="ECO:0007669"/>
    <property type="project" value="InterPro"/>
</dbReference>
<keyword evidence="1" id="KW-0472">Membrane</keyword>
<organism evidence="3 4">
    <name type="scientific">Salibacter halophilus</name>
    <dbReference type="NCBI Taxonomy" id="1803916"/>
    <lineage>
        <taxon>Bacteria</taxon>
        <taxon>Pseudomonadati</taxon>
        <taxon>Bacteroidota</taxon>
        <taxon>Flavobacteriia</taxon>
        <taxon>Flavobacteriales</taxon>
        <taxon>Salibacteraceae</taxon>
        <taxon>Salibacter</taxon>
    </lineage>
</organism>
<sequence>MTKKILPYKNHLLLHMVILFWGFTGILGKLISIDAFSIVWIRMLIAFVSLFVYLKAIKFSIRTEPKRVLQFIGVGFIVAIHWITFFHAIKISTVSVALATLATATLFTSFLEPLFFKRRIIWYEILFGGLVVAGLVMIFNFETEYTWGIITALVSAFTASLFTTINGKLVSKGEKPRNITMYEMLGGTIGITLFSLFGTDQYPWQVDPTFSDWVYLVILGVVCTAYAFVVSVNVMRELSPFTVSISINMEPVYSILLALLFFGDDERMSLGFYGGALLILSTILANAWLKKRLRVKSS</sequence>
<protein>
    <submittedName>
        <fullName evidence="3">EamA family transporter</fullName>
    </submittedName>
</protein>
<dbReference type="SUPFAM" id="SSF103481">
    <property type="entry name" value="Multidrug resistance efflux transporter EmrE"/>
    <property type="match status" value="2"/>
</dbReference>
<evidence type="ECO:0000259" key="2">
    <source>
        <dbReference type="Pfam" id="PF00892"/>
    </source>
</evidence>
<evidence type="ECO:0000313" key="4">
    <source>
        <dbReference type="Proteomes" id="UP000435357"/>
    </source>
</evidence>
<feature type="transmembrane region" description="Helical" evidence="1">
    <location>
        <begin position="91"/>
        <end position="111"/>
    </location>
</feature>
<keyword evidence="1" id="KW-0812">Transmembrane</keyword>
<feature type="domain" description="EamA" evidence="2">
    <location>
        <begin position="146"/>
        <end position="284"/>
    </location>
</feature>
<dbReference type="AlphaFoldDB" id="A0A6N6M657"/>
<feature type="transmembrane region" description="Helical" evidence="1">
    <location>
        <begin position="179"/>
        <end position="198"/>
    </location>
</feature>
<feature type="transmembrane region" description="Helical" evidence="1">
    <location>
        <begin position="268"/>
        <end position="289"/>
    </location>
</feature>
<feature type="domain" description="EamA" evidence="2">
    <location>
        <begin position="12"/>
        <end position="139"/>
    </location>
</feature>
<dbReference type="OrthoDB" id="9150437at2"/>
<proteinExistence type="predicted"/>
<gene>
    <name evidence="3" type="ORF">F3059_09240</name>
</gene>
<accession>A0A6N6M657</accession>
<feature type="transmembrane region" description="Helical" evidence="1">
    <location>
        <begin position="145"/>
        <end position="167"/>
    </location>
</feature>
<name>A0A6N6M657_9FLAO</name>